<feature type="region of interest" description="Disordered" evidence="1">
    <location>
        <begin position="851"/>
        <end position="938"/>
    </location>
</feature>
<gene>
    <name evidence="3" type="ORF">H4Q32_011817</name>
</gene>
<keyword evidence="4" id="KW-1185">Reference proteome</keyword>
<feature type="compositionally biased region" description="Polar residues" evidence="1">
    <location>
        <begin position="418"/>
        <end position="440"/>
    </location>
</feature>
<evidence type="ECO:0000259" key="2">
    <source>
        <dbReference type="PROSITE" id="PS50898"/>
    </source>
</evidence>
<feature type="region of interest" description="Disordered" evidence="1">
    <location>
        <begin position="330"/>
        <end position="377"/>
    </location>
</feature>
<feature type="region of interest" description="Disordered" evidence="1">
    <location>
        <begin position="412"/>
        <end position="447"/>
    </location>
</feature>
<feature type="compositionally biased region" description="Polar residues" evidence="1">
    <location>
        <begin position="904"/>
        <end position="933"/>
    </location>
</feature>
<feature type="compositionally biased region" description="Basic and acidic residues" evidence="1">
    <location>
        <begin position="787"/>
        <end position="799"/>
    </location>
</feature>
<dbReference type="Pfam" id="PF09469">
    <property type="entry name" value="Cobl"/>
    <property type="match status" value="1"/>
</dbReference>
<dbReference type="InterPro" id="IPR039895">
    <property type="entry name" value="COBL-like"/>
</dbReference>
<dbReference type="Proteomes" id="UP000830375">
    <property type="component" value="Unassembled WGS sequence"/>
</dbReference>
<dbReference type="Gene3D" id="3.10.20.90">
    <property type="entry name" value="Phosphatidylinositol 3-kinase Catalytic Subunit, Chain A, domain 1"/>
    <property type="match status" value="1"/>
</dbReference>
<feature type="compositionally biased region" description="Basic and acidic residues" evidence="1">
    <location>
        <begin position="980"/>
        <end position="993"/>
    </location>
</feature>
<proteinExistence type="predicted"/>
<evidence type="ECO:0000313" key="3">
    <source>
        <dbReference type="EMBL" id="KAI2663317.1"/>
    </source>
</evidence>
<feature type="region of interest" description="Disordered" evidence="1">
    <location>
        <begin position="970"/>
        <end position="993"/>
    </location>
</feature>
<feature type="compositionally biased region" description="Basic and acidic residues" evidence="1">
    <location>
        <begin position="229"/>
        <end position="249"/>
    </location>
</feature>
<dbReference type="PANTHER" id="PTHR21557">
    <property type="entry name" value="CORDON-BLEU"/>
    <property type="match status" value="1"/>
</dbReference>
<evidence type="ECO:0000256" key="1">
    <source>
        <dbReference type="SAM" id="MobiDB-lite"/>
    </source>
</evidence>
<organism evidence="3 4">
    <name type="scientific">Labeo rohita</name>
    <name type="common">Indian major carp</name>
    <name type="synonym">Cyprinus rohita</name>
    <dbReference type="NCBI Taxonomy" id="84645"/>
    <lineage>
        <taxon>Eukaryota</taxon>
        <taxon>Metazoa</taxon>
        <taxon>Chordata</taxon>
        <taxon>Craniata</taxon>
        <taxon>Vertebrata</taxon>
        <taxon>Euteleostomi</taxon>
        <taxon>Actinopterygii</taxon>
        <taxon>Neopterygii</taxon>
        <taxon>Teleostei</taxon>
        <taxon>Ostariophysi</taxon>
        <taxon>Cypriniformes</taxon>
        <taxon>Cyprinidae</taxon>
        <taxon>Labeoninae</taxon>
        <taxon>Labeonini</taxon>
        <taxon>Labeo</taxon>
    </lineage>
</organism>
<feature type="domain" description="RBD" evidence="2">
    <location>
        <begin position="55"/>
        <end position="128"/>
    </location>
</feature>
<dbReference type="EMBL" id="JACTAM010000006">
    <property type="protein sequence ID" value="KAI2663317.1"/>
    <property type="molecule type" value="Genomic_DNA"/>
</dbReference>
<evidence type="ECO:0000313" key="4">
    <source>
        <dbReference type="Proteomes" id="UP000830375"/>
    </source>
</evidence>
<comment type="caution">
    <text evidence="3">The sequence shown here is derived from an EMBL/GenBank/DDBJ whole genome shotgun (WGS) entry which is preliminary data.</text>
</comment>
<protein>
    <submittedName>
        <fullName evidence="3">Cordon-bleu protein-like 1</fullName>
    </submittedName>
</protein>
<reference evidence="3 4" key="1">
    <citation type="submission" date="2022-01" db="EMBL/GenBank/DDBJ databases">
        <title>A high-quality chromosome-level genome assembly of rohu carp, Labeo rohita.</title>
        <authorList>
            <person name="Arick M.A. II"/>
            <person name="Hsu C.-Y."/>
            <person name="Magbanua Z."/>
            <person name="Pechanova O."/>
            <person name="Grover C."/>
            <person name="Miller E."/>
            <person name="Thrash A."/>
            <person name="Ezzel L."/>
            <person name="Alam S."/>
            <person name="Benzie J."/>
            <person name="Hamilton M."/>
            <person name="Karsi A."/>
            <person name="Lawrence M.L."/>
            <person name="Peterson D.G."/>
        </authorList>
    </citation>
    <scope>NUCLEOTIDE SEQUENCE [LARGE SCALE GENOMIC DNA]</scope>
    <source>
        <strain evidence="4">BAU-BD-2019</strain>
        <tissue evidence="3">Blood</tissue>
    </source>
</reference>
<name>A0ABQ8MKD7_LABRO</name>
<sequence length="993" mass="110976">MISGREAAHSKKFSQWNISGNFLCTAIAETQRGFSHRLRQHASMDPQEDLIDRDITLTVLLPGGQETTATVHGSKPVMDVLVTLCAQHHLVPSDHAIKLISTNQNHINFKPNSMIGSLEFERVVLQTKGSENKKKPHVPVATVRLLINYKKTHKAVVRINPTVPLAELMPTVCEKCEFDPDATILLRTYQSEEPLDLTKTLNDYGIRELYAKDIKVVSNTLADPVSTHKGGDEEQKSPVKEKNHREKGNKGFFGLFKKNKKTPEQAATGSASTSPEWNGQCADRVNGVNGHSTLPVVPADMPKKRHAPQPPMTALQSVACGLHARDFSDLSESDSARKQGQLSRISSTESSLKRTKRRAPPPPCDYPTPPDADNKVEEAQWDNKSSYKYKARIADHCPAIAKVMSELAESLQARKQRTPSSVNSSISQNQLDDDSSTSLFSEHHTPEAELEALSGCQLQRNPSEREGLTTFTVVPQRRQQSRQCFEVPLNLKTPDATKAEQELCPGDPVALEMPTTELLEAVPTEPFRNGCKGSDTSEHLEVLHLQPVEQENQACTDVESENLENEDEEDQYIQPKNTELESVESLQNGVFNLERSSSMINNLELRDSWANHSKPANKLADKSPTDSKAGIMEQENQACTDVESENLEHEDEEDQYIQPKNTELESVESLQSGVFNLERSSSMINNLELRDSWANHSKPANKLADKSPTDSKAGIMEQENQACTDVESENLEHEDEEDQCIQPKNTELESAESLQSGVCNLEHSSSMINNPELRDGWANHSKPANKLADRSPTDPKADVVEQEEMEEHPLVETGEEKDWVEEYKERRRKFLGGDNGLKKLDVWGKIQREFTNTQEEKAMQEMDFPSPPPPVCWDENKSENEDLQTCDEDLDQWPNLDSKPKYTPYSQYSKPKANSTQTNGDPNTSSAENNCSSAPEHHGISFISKSHSTFDHCPPATVSLFALAVFQKAKRSKPGLDPNCSRRRELPVHTHSE</sequence>
<dbReference type="InterPro" id="IPR019025">
    <property type="entry name" value="Cordon-bleu_ubiquitin_domain"/>
</dbReference>
<dbReference type="InterPro" id="IPR003116">
    <property type="entry name" value="RBD_dom"/>
</dbReference>
<feature type="region of interest" description="Disordered" evidence="1">
    <location>
        <begin position="223"/>
        <end position="312"/>
    </location>
</feature>
<dbReference type="PANTHER" id="PTHR21557:SF2">
    <property type="entry name" value="CORDON-BLEU PROTEIN-LIKE 1"/>
    <property type="match status" value="1"/>
</dbReference>
<feature type="compositionally biased region" description="Polar residues" evidence="1">
    <location>
        <begin position="265"/>
        <end position="277"/>
    </location>
</feature>
<feature type="region of interest" description="Disordered" evidence="1">
    <location>
        <begin position="721"/>
        <end position="740"/>
    </location>
</feature>
<feature type="compositionally biased region" description="Polar residues" evidence="1">
    <location>
        <begin position="338"/>
        <end position="350"/>
    </location>
</feature>
<accession>A0ABQ8MKD7</accession>
<feature type="compositionally biased region" description="Basic and acidic residues" evidence="1">
    <location>
        <begin position="807"/>
        <end position="816"/>
    </location>
</feature>
<feature type="region of interest" description="Disordered" evidence="1">
    <location>
        <begin position="774"/>
        <end position="816"/>
    </location>
</feature>
<feature type="compositionally biased region" description="Acidic residues" evidence="1">
    <location>
        <begin position="726"/>
        <end position="739"/>
    </location>
</feature>
<feature type="compositionally biased region" description="Acidic residues" evidence="1">
    <location>
        <begin position="881"/>
        <end position="891"/>
    </location>
</feature>
<dbReference type="PROSITE" id="PS50898">
    <property type="entry name" value="RBD"/>
    <property type="match status" value="1"/>
</dbReference>
<feature type="compositionally biased region" description="Pro residues" evidence="1">
    <location>
        <begin position="360"/>
        <end position="370"/>
    </location>
</feature>
<feature type="compositionally biased region" description="Basic and acidic residues" evidence="1">
    <location>
        <begin position="851"/>
        <end position="860"/>
    </location>
</feature>